<feature type="compositionally biased region" description="Polar residues" evidence="1">
    <location>
        <begin position="180"/>
        <end position="192"/>
    </location>
</feature>
<dbReference type="EMBL" id="MU006093">
    <property type="protein sequence ID" value="KAF2840262.1"/>
    <property type="molecule type" value="Genomic_DNA"/>
</dbReference>
<feature type="region of interest" description="Disordered" evidence="1">
    <location>
        <begin position="106"/>
        <end position="312"/>
    </location>
</feature>
<keyword evidence="3" id="KW-1185">Reference proteome</keyword>
<organism evidence="2 3">
    <name type="scientific">Patellaria atrata CBS 101060</name>
    <dbReference type="NCBI Taxonomy" id="1346257"/>
    <lineage>
        <taxon>Eukaryota</taxon>
        <taxon>Fungi</taxon>
        <taxon>Dikarya</taxon>
        <taxon>Ascomycota</taxon>
        <taxon>Pezizomycotina</taxon>
        <taxon>Dothideomycetes</taxon>
        <taxon>Dothideomycetes incertae sedis</taxon>
        <taxon>Patellariales</taxon>
        <taxon>Patellariaceae</taxon>
        <taxon>Patellaria</taxon>
    </lineage>
</organism>
<gene>
    <name evidence="2" type="ORF">M501DRAFT_684264</name>
</gene>
<evidence type="ECO:0000313" key="3">
    <source>
        <dbReference type="Proteomes" id="UP000799429"/>
    </source>
</evidence>
<sequence>MDSPREPPWLEHEKVYLFAEIIKAAGVPSHTLYQIIRDAGIQPRWVDIPLPHGRSLRSSQTFYENYGTPPSIPVSYPPSGPASQIYHYPPPEIPRKRPLTQETTLTPAGRMLQPRPPHTYPTDPSGGPTFLASPTGEPSNKKKRGRPTKVELQKRIDEAARRGEVYPPPKTQKARPSSIHLPSTAESLTPTTPGFAPVAMMAPPPQSHPGTPLSPAAPSRTHSIGQRSEMGESRWEHEQGRQLQEPLPRPPSILEDPQKQPTNQNPAEASRTAAEPTRRPPQEVPRPPNEEQRQQRTTPHSFKETVGIQGVP</sequence>
<feature type="compositionally biased region" description="Basic and acidic residues" evidence="1">
    <location>
        <begin position="229"/>
        <end position="240"/>
    </location>
</feature>
<evidence type="ECO:0000313" key="2">
    <source>
        <dbReference type="EMBL" id="KAF2840262.1"/>
    </source>
</evidence>
<name>A0A9P4SEB3_9PEZI</name>
<dbReference type="Proteomes" id="UP000799429">
    <property type="component" value="Unassembled WGS sequence"/>
</dbReference>
<evidence type="ECO:0000256" key="1">
    <source>
        <dbReference type="SAM" id="MobiDB-lite"/>
    </source>
</evidence>
<proteinExistence type="predicted"/>
<protein>
    <submittedName>
        <fullName evidence="2">Uncharacterized protein</fullName>
    </submittedName>
</protein>
<reference evidence="2" key="1">
    <citation type="journal article" date="2020" name="Stud. Mycol.">
        <title>101 Dothideomycetes genomes: a test case for predicting lifestyles and emergence of pathogens.</title>
        <authorList>
            <person name="Haridas S."/>
            <person name="Albert R."/>
            <person name="Binder M."/>
            <person name="Bloem J."/>
            <person name="Labutti K."/>
            <person name="Salamov A."/>
            <person name="Andreopoulos B."/>
            <person name="Baker S."/>
            <person name="Barry K."/>
            <person name="Bills G."/>
            <person name="Bluhm B."/>
            <person name="Cannon C."/>
            <person name="Castanera R."/>
            <person name="Culley D."/>
            <person name="Daum C."/>
            <person name="Ezra D."/>
            <person name="Gonzalez J."/>
            <person name="Henrissat B."/>
            <person name="Kuo A."/>
            <person name="Liang C."/>
            <person name="Lipzen A."/>
            <person name="Lutzoni F."/>
            <person name="Magnuson J."/>
            <person name="Mondo S."/>
            <person name="Nolan M."/>
            <person name="Ohm R."/>
            <person name="Pangilinan J."/>
            <person name="Park H.-J."/>
            <person name="Ramirez L."/>
            <person name="Alfaro M."/>
            <person name="Sun H."/>
            <person name="Tritt A."/>
            <person name="Yoshinaga Y."/>
            <person name="Zwiers L.-H."/>
            <person name="Turgeon B."/>
            <person name="Goodwin S."/>
            <person name="Spatafora J."/>
            <person name="Crous P."/>
            <person name="Grigoriev I."/>
        </authorList>
    </citation>
    <scope>NUCLEOTIDE SEQUENCE</scope>
    <source>
        <strain evidence="2">CBS 101060</strain>
    </source>
</reference>
<dbReference type="OrthoDB" id="5371646at2759"/>
<accession>A0A9P4SEB3</accession>
<comment type="caution">
    <text evidence="2">The sequence shown here is derived from an EMBL/GenBank/DDBJ whole genome shotgun (WGS) entry which is preliminary data.</text>
</comment>
<dbReference type="AlphaFoldDB" id="A0A9P4SEB3"/>
<feature type="compositionally biased region" description="Basic and acidic residues" evidence="1">
    <location>
        <begin position="148"/>
        <end position="164"/>
    </location>
</feature>